<keyword evidence="7" id="KW-1185">Reference proteome</keyword>
<name>V6LKZ4_9EUKA</name>
<dbReference type="EMBL" id="KI546100">
    <property type="protein sequence ID" value="EST45222.1"/>
    <property type="molecule type" value="Genomic_DNA"/>
</dbReference>
<dbReference type="GO" id="GO:0003735">
    <property type="term" value="F:structural constituent of ribosome"/>
    <property type="evidence" value="ECO:0007669"/>
    <property type="project" value="InterPro"/>
</dbReference>
<dbReference type="GO" id="GO:0005840">
    <property type="term" value="C:ribosome"/>
    <property type="evidence" value="ECO:0007669"/>
    <property type="project" value="UniProtKB-KW"/>
</dbReference>
<dbReference type="FunFam" id="2.30.170.20:FF:000001">
    <property type="entry name" value="probable ribosome biogenesis protein RLP24"/>
    <property type="match status" value="1"/>
</dbReference>
<reference evidence="5 6" key="1">
    <citation type="journal article" date="2014" name="PLoS Genet.">
        <title>The Genome of Spironucleus salmonicida Highlights a Fish Pathogen Adapted to Fluctuating Environments.</title>
        <authorList>
            <person name="Xu F."/>
            <person name="Jerlstrom-Hultqvist J."/>
            <person name="Einarsson E."/>
            <person name="Astvaldsson A."/>
            <person name="Svard S.G."/>
            <person name="Andersson J.O."/>
        </authorList>
    </citation>
    <scope>NUCLEOTIDE SEQUENCE</scope>
    <source>
        <strain evidence="6">ATCC 50377</strain>
    </source>
</reference>
<evidence type="ECO:0000313" key="6">
    <source>
        <dbReference type="EMBL" id="KAH0576821.1"/>
    </source>
</evidence>
<dbReference type="Proteomes" id="UP000018208">
    <property type="component" value="Unassembled WGS sequence"/>
</dbReference>
<dbReference type="VEuPathDB" id="GiardiaDB:SS50377_20167"/>
<keyword evidence="3" id="KW-0687">Ribonucleoprotein</keyword>
<organism evidence="5">
    <name type="scientific">Spironucleus salmonicida</name>
    <dbReference type="NCBI Taxonomy" id="348837"/>
    <lineage>
        <taxon>Eukaryota</taxon>
        <taxon>Metamonada</taxon>
        <taxon>Diplomonadida</taxon>
        <taxon>Hexamitidae</taxon>
        <taxon>Hexamitinae</taxon>
        <taxon>Spironucleus</taxon>
    </lineage>
</organism>
<protein>
    <submittedName>
        <fullName evidence="5">Ribosomal protein L24</fullName>
    </submittedName>
</protein>
<dbReference type="GO" id="GO:1990904">
    <property type="term" value="C:ribonucleoprotein complex"/>
    <property type="evidence" value="ECO:0007669"/>
    <property type="project" value="UniProtKB-KW"/>
</dbReference>
<gene>
    <name evidence="5" type="ORF">SS50377_14797</name>
    <name evidence="6" type="ORF">SS50377_20167</name>
</gene>
<dbReference type="OrthoDB" id="10262490at2759"/>
<evidence type="ECO:0000256" key="3">
    <source>
        <dbReference type="ARBA" id="ARBA00023274"/>
    </source>
</evidence>
<comment type="similarity">
    <text evidence="1">Belongs to the eukaryotic ribosomal protein eL24 family.</text>
</comment>
<dbReference type="Gene3D" id="2.30.170.20">
    <property type="entry name" value="Ribosomal protein L24e"/>
    <property type="match status" value="1"/>
</dbReference>
<dbReference type="InterPro" id="IPR056366">
    <property type="entry name" value="Ribosomal_eL24"/>
</dbReference>
<proteinExistence type="inferred from homology"/>
<dbReference type="AlphaFoldDB" id="V6LKZ4"/>
<evidence type="ECO:0000256" key="1">
    <source>
        <dbReference type="ARBA" id="ARBA00005647"/>
    </source>
</evidence>
<keyword evidence="2 5" id="KW-0689">Ribosomal protein</keyword>
<dbReference type="PANTHER" id="PTHR10792">
    <property type="entry name" value="60S RIBOSOMAL PROTEIN L24"/>
    <property type="match status" value="1"/>
</dbReference>
<sequence>MSTIKICSFCSKPAYPGKGLTFIRNDGTVFRFCTSKCNKSFKMKRSPRRVKWTQAYRAVHGKVLTNDVAFQIEKKRMRAVKYDRDLWNTTIDAMDRLDKVKLARLQRHKVAAKRAEAIKLLSCKRAVELGLNADTTVKIPNLDKMRKRREGIKAQRVRASIVAKYKLRRVAEKIPEVE</sequence>
<dbReference type="InterPro" id="IPR038630">
    <property type="entry name" value="L24e/L24_sf"/>
</dbReference>
<evidence type="ECO:0000256" key="2">
    <source>
        <dbReference type="ARBA" id="ARBA00022980"/>
    </source>
</evidence>
<evidence type="ECO:0000313" key="7">
    <source>
        <dbReference type="Proteomes" id="UP000018208"/>
    </source>
</evidence>
<dbReference type="PANTHER" id="PTHR10792:SF1">
    <property type="entry name" value="RIBOSOMAL PROTEIN L24"/>
    <property type="match status" value="1"/>
</dbReference>
<dbReference type="CDD" id="cd00472">
    <property type="entry name" value="Ribosomal_L24e_L24"/>
    <property type="match status" value="1"/>
</dbReference>
<dbReference type="InterPro" id="IPR011017">
    <property type="entry name" value="TRASH_dom"/>
</dbReference>
<accession>V6LKZ4</accession>
<reference evidence="6" key="2">
    <citation type="submission" date="2020-12" db="EMBL/GenBank/DDBJ databases">
        <title>New Spironucleus salmonicida genome in near-complete chromosomes.</title>
        <authorList>
            <person name="Xu F."/>
            <person name="Kurt Z."/>
            <person name="Jimenez-Gonzalez A."/>
            <person name="Astvaldsson A."/>
            <person name="Andersson J.O."/>
            <person name="Svard S.G."/>
        </authorList>
    </citation>
    <scope>NUCLEOTIDE SEQUENCE</scope>
    <source>
        <strain evidence="6">ATCC 50377</strain>
    </source>
</reference>
<dbReference type="InterPro" id="IPR000988">
    <property type="entry name" value="Ribosomal_eL24-rel_N"/>
</dbReference>
<dbReference type="SUPFAM" id="SSF57716">
    <property type="entry name" value="Glucocorticoid receptor-like (DNA-binding domain)"/>
    <property type="match status" value="1"/>
</dbReference>
<dbReference type="Pfam" id="PF01246">
    <property type="entry name" value="Ribosomal_L24e"/>
    <property type="match status" value="1"/>
</dbReference>
<dbReference type="EMBL" id="AUWU02000001">
    <property type="protein sequence ID" value="KAH0576821.1"/>
    <property type="molecule type" value="Genomic_DNA"/>
</dbReference>
<dbReference type="SMART" id="SM00746">
    <property type="entry name" value="TRASH"/>
    <property type="match status" value="1"/>
</dbReference>
<evidence type="ECO:0000259" key="4">
    <source>
        <dbReference type="SMART" id="SM00746"/>
    </source>
</evidence>
<evidence type="ECO:0000313" key="5">
    <source>
        <dbReference type="EMBL" id="EST45222.1"/>
    </source>
</evidence>
<feature type="domain" description="TRASH" evidence="4">
    <location>
        <begin position="7"/>
        <end position="45"/>
    </location>
</feature>